<evidence type="ECO:0000259" key="5">
    <source>
        <dbReference type="Pfam" id="PF13521"/>
    </source>
</evidence>
<feature type="domain" description="NadR/Ttd14 AAA" evidence="5">
    <location>
        <begin position="197"/>
        <end position="376"/>
    </location>
</feature>
<keyword evidence="3 4" id="KW-0418">Kinase</keyword>
<gene>
    <name evidence="6" type="ORF">LTR05_008030</name>
</gene>
<dbReference type="SUPFAM" id="SSF52540">
    <property type="entry name" value="P-loop containing nucleoside triphosphate hydrolases"/>
    <property type="match status" value="2"/>
</dbReference>
<dbReference type="InterPro" id="IPR033690">
    <property type="entry name" value="Adenylat_kinase_CS"/>
</dbReference>
<evidence type="ECO:0000256" key="4">
    <source>
        <dbReference type="RuleBase" id="RU003330"/>
    </source>
</evidence>
<dbReference type="Pfam" id="PF13521">
    <property type="entry name" value="AAA_28"/>
    <property type="match status" value="1"/>
</dbReference>
<evidence type="ECO:0000256" key="1">
    <source>
        <dbReference type="ARBA" id="ARBA00022679"/>
    </source>
</evidence>
<dbReference type="Gene3D" id="3.40.50.300">
    <property type="entry name" value="P-loop containing nucleotide triphosphate hydrolases"/>
    <property type="match status" value="2"/>
</dbReference>
<keyword evidence="2" id="KW-0547">Nucleotide-binding</keyword>
<comment type="caution">
    <text evidence="6">The sequence shown here is derived from an EMBL/GenBank/DDBJ whole genome shotgun (WGS) entry which is preliminary data.</text>
</comment>
<evidence type="ECO:0000256" key="2">
    <source>
        <dbReference type="ARBA" id="ARBA00022741"/>
    </source>
</evidence>
<dbReference type="GO" id="GO:0005524">
    <property type="term" value="F:ATP binding"/>
    <property type="evidence" value="ECO:0007669"/>
    <property type="project" value="InterPro"/>
</dbReference>
<dbReference type="InterPro" id="IPR000850">
    <property type="entry name" value="Adenylat/UMP-CMP_kin"/>
</dbReference>
<dbReference type="PROSITE" id="PS00113">
    <property type="entry name" value="ADENYLATE_KINASE"/>
    <property type="match status" value="1"/>
</dbReference>
<keyword evidence="1 4" id="KW-0808">Transferase</keyword>
<dbReference type="EMBL" id="JAVRRJ010000010">
    <property type="protein sequence ID" value="KAK5081236.1"/>
    <property type="molecule type" value="Genomic_DNA"/>
</dbReference>
<evidence type="ECO:0000256" key="3">
    <source>
        <dbReference type="ARBA" id="ARBA00022777"/>
    </source>
</evidence>
<reference evidence="6 7" key="1">
    <citation type="submission" date="2023-08" db="EMBL/GenBank/DDBJ databases">
        <title>Black Yeasts Isolated from many extreme environments.</title>
        <authorList>
            <person name="Coleine C."/>
            <person name="Stajich J.E."/>
            <person name="Selbmann L."/>
        </authorList>
    </citation>
    <scope>NUCLEOTIDE SEQUENCE [LARGE SCALE GENOMIC DNA]</scope>
    <source>
        <strain evidence="6 7">CCFEE 5910</strain>
    </source>
</reference>
<dbReference type="AlphaFoldDB" id="A0AAN7STU6"/>
<dbReference type="CDD" id="cd01428">
    <property type="entry name" value="ADK"/>
    <property type="match status" value="1"/>
</dbReference>
<dbReference type="Pfam" id="PF00406">
    <property type="entry name" value="ADK"/>
    <property type="match status" value="1"/>
</dbReference>
<protein>
    <recommendedName>
        <fullName evidence="5">NadR/Ttd14 AAA domain-containing protein</fullName>
    </recommendedName>
</protein>
<evidence type="ECO:0000313" key="6">
    <source>
        <dbReference type="EMBL" id="KAK5081236.1"/>
    </source>
</evidence>
<evidence type="ECO:0000313" key="7">
    <source>
        <dbReference type="Proteomes" id="UP001309876"/>
    </source>
</evidence>
<accession>A0AAN7STU6</accession>
<dbReference type="GO" id="GO:0019205">
    <property type="term" value="F:nucleobase-containing compound kinase activity"/>
    <property type="evidence" value="ECO:0007669"/>
    <property type="project" value="InterPro"/>
</dbReference>
<comment type="similarity">
    <text evidence="4">Belongs to the adenylate kinase family.</text>
</comment>
<proteinExistence type="inferred from homology"/>
<dbReference type="HAMAP" id="MF_00235">
    <property type="entry name" value="Adenylate_kinase_Adk"/>
    <property type="match status" value="1"/>
</dbReference>
<sequence length="401" mass="45431">MATIPNLVYVIGCPGAGKGSLCSKVAPELGWAHLSVGDELRRYVKAHPEDTAIADCVQQTKLVPGEKLAEIMEQPLRAFKNQGYHAVILDGFPRRADQIALFDSKFGTPRHVFFMDCPEELAKQRVLERQVLGRMDTAEVFKRRHAEFCTNNPEIVRHYEAQEKLIKIDTTRPIEVSHSEIFAVLSRLSLFRNVTSVYLIGVSATGKTTLTGDLAKHFQEHEPERHVAVIFEVARELVLSSGVKPEQIRAGEESAMKLQKQILETQLERENEARTKADLILSDRSGIDPVVFATKYGSEQKSRALLDSDAWKVLRERMTRSLVILCEPVMEWFAEDSVRVVPESLKEVYEVHDTFCEILQAQGISFMLLKRSILERQERVDLVLKFLQMEEPHAPKTAALL</sequence>
<dbReference type="Proteomes" id="UP001309876">
    <property type="component" value="Unassembled WGS sequence"/>
</dbReference>
<name>A0AAN7STU6_9EURO</name>
<dbReference type="GO" id="GO:0006139">
    <property type="term" value="P:nucleobase-containing compound metabolic process"/>
    <property type="evidence" value="ECO:0007669"/>
    <property type="project" value="InterPro"/>
</dbReference>
<dbReference type="InterPro" id="IPR038727">
    <property type="entry name" value="NadR/Ttd14_AAA_dom"/>
</dbReference>
<organism evidence="6 7">
    <name type="scientific">Lithohypha guttulata</name>
    <dbReference type="NCBI Taxonomy" id="1690604"/>
    <lineage>
        <taxon>Eukaryota</taxon>
        <taxon>Fungi</taxon>
        <taxon>Dikarya</taxon>
        <taxon>Ascomycota</taxon>
        <taxon>Pezizomycotina</taxon>
        <taxon>Eurotiomycetes</taxon>
        <taxon>Chaetothyriomycetidae</taxon>
        <taxon>Chaetothyriales</taxon>
        <taxon>Trichomeriaceae</taxon>
        <taxon>Lithohypha</taxon>
    </lineage>
</organism>
<dbReference type="PANTHER" id="PTHR23359">
    <property type="entry name" value="NUCLEOTIDE KINASE"/>
    <property type="match status" value="1"/>
</dbReference>
<keyword evidence="7" id="KW-1185">Reference proteome</keyword>
<dbReference type="PRINTS" id="PR00094">
    <property type="entry name" value="ADENYLTKNASE"/>
</dbReference>
<dbReference type="InterPro" id="IPR027417">
    <property type="entry name" value="P-loop_NTPase"/>
</dbReference>